<evidence type="ECO:0000313" key="2">
    <source>
        <dbReference type="Proteomes" id="UP001342314"/>
    </source>
</evidence>
<evidence type="ECO:0000313" key="1">
    <source>
        <dbReference type="EMBL" id="GJN90895.1"/>
    </source>
</evidence>
<proteinExistence type="predicted"/>
<comment type="caution">
    <text evidence="1">The sequence shown here is derived from an EMBL/GenBank/DDBJ whole genome shotgun (WGS) entry which is preliminary data.</text>
</comment>
<gene>
    <name evidence="1" type="ORF">Rhopal_003909-T1</name>
</gene>
<reference evidence="1 2" key="1">
    <citation type="submission" date="2021-12" db="EMBL/GenBank/DDBJ databases">
        <title>High titer production of polyol ester of fatty acids by Rhodotorula paludigena BS15 towards product separation-free biomass refinery.</title>
        <authorList>
            <person name="Mano J."/>
            <person name="Ono H."/>
            <person name="Tanaka T."/>
            <person name="Naito K."/>
            <person name="Sushida H."/>
            <person name="Ike M."/>
            <person name="Tokuyasu K."/>
            <person name="Kitaoka M."/>
        </authorList>
    </citation>
    <scope>NUCLEOTIDE SEQUENCE [LARGE SCALE GENOMIC DNA]</scope>
    <source>
        <strain evidence="1 2">BS15</strain>
    </source>
</reference>
<name>A0AAV5GLZ3_9BASI</name>
<organism evidence="1 2">
    <name type="scientific">Rhodotorula paludigena</name>
    <dbReference type="NCBI Taxonomy" id="86838"/>
    <lineage>
        <taxon>Eukaryota</taxon>
        <taxon>Fungi</taxon>
        <taxon>Dikarya</taxon>
        <taxon>Basidiomycota</taxon>
        <taxon>Pucciniomycotina</taxon>
        <taxon>Microbotryomycetes</taxon>
        <taxon>Sporidiobolales</taxon>
        <taxon>Sporidiobolaceae</taxon>
        <taxon>Rhodotorula</taxon>
    </lineage>
</organism>
<sequence>MAASTAEETQRLTKRLLQYTLRLILYLRKSAFTKSLHPPSPSYLSQLLSLLRSTLDLVALLSDNLYLFSRLGLAPLSPRTTARVDKLSDYAALGAALAGLAQVQRARAKLYDLGRQTRRRAVADETRLEELEFWEARKGGAKAGDAGERASEEKRLRERIRVERRTLRGLRAQLSEHRWERVRLVAEGVFAAYDALDLETASESVKSWAGVTSASIE</sequence>
<accession>A0AAV5GLZ3</accession>
<keyword evidence="2" id="KW-1185">Reference proteome</keyword>
<dbReference type="EMBL" id="BQKY01000007">
    <property type="protein sequence ID" value="GJN90895.1"/>
    <property type="molecule type" value="Genomic_DNA"/>
</dbReference>
<dbReference type="AlphaFoldDB" id="A0AAV5GLZ3"/>
<protein>
    <submittedName>
        <fullName evidence="1">Uncharacterized protein</fullName>
    </submittedName>
</protein>
<dbReference type="Proteomes" id="UP001342314">
    <property type="component" value="Unassembled WGS sequence"/>
</dbReference>